<dbReference type="OMA" id="CAFNIFP"/>
<keyword evidence="7" id="KW-0325">Glycoprotein</keyword>
<dbReference type="GO" id="GO:0150079">
    <property type="term" value="P:negative regulation of neuroinflammatory response"/>
    <property type="evidence" value="ECO:0007669"/>
    <property type="project" value="TreeGrafter"/>
</dbReference>
<keyword evidence="8" id="KW-0393">Immunoglobulin domain</keyword>
<dbReference type="GO" id="GO:0009986">
    <property type="term" value="C:cell surface"/>
    <property type="evidence" value="ECO:0007669"/>
    <property type="project" value="TreeGrafter"/>
</dbReference>
<reference evidence="11" key="1">
    <citation type="submission" date="2025-08" db="UniProtKB">
        <authorList>
            <consortium name="Ensembl"/>
        </authorList>
    </citation>
    <scope>IDENTIFICATION</scope>
</reference>
<dbReference type="InterPro" id="IPR036179">
    <property type="entry name" value="Ig-like_dom_sf"/>
</dbReference>
<evidence type="ECO:0000256" key="8">
    <source>
        <dbReference type="ARBA" id="ARBA00023319"/>
    </source>
</evidence>
<name>A0A3B4TM17_SERDU</name>
<dbReference type="GO" id="GO:0030424">
    <property type="term" value="C:axon"/>
    <property type="evidence" value="ECO:0007669"/>
    <property type="project" value="TreeGrafter"/>
</dbReference>
<organism evidence="11 12">
    <name type="scientific">Seriola dumerili</name>
    <name type="common">Greater amberjack</name>
    <name type="synonym">Caranx dumerili</name>
    <dbReference type="NCBI Taxonomy" id="41447"/>
    <lineage>
        <taxon>Eukaryota</taxon>
        <taxon>Metazoa</taxon>
        <taxon>Chordata</taxon>
        <taxon>Craniata</taxon>
        <taxon>Vertebrata</taxon>
        <taxon>Euteleostomi</taxon>
        <taxon>Actinopterygii</taxon>
        <taxon>Neopterygii</taxon>
        <taxon>Teleostei</taxon>
        <taxon>Neoteleostei</taxon>
        <taxon>Acanthomorphata</taxon>
        <taxon>Carangaria</taxon>
        <taxon>Carangiformes</taxon>
        <taxon>Carangidae</taxon>
        <taxon>Seriola</taxon>
    </lineage>
</organism>
<keyword evidence="4" id="KW-1133">Transmembrane helix</keyword>
<keyword evidence="3 9" id="KW-0732">Signal</keyword>
<evidence type="ECO:0000313" key="12">
    <source>
        <dbReference type="Proteomes" id="UP000261420"/>
    </source>
</evidence>
<feature type="domain" description="Ig-like" evidence="10">
    <location>
        <begin position="13"/>
        <end position="107"/>
    </location>
</feature>
<feature type="chain" id="PRO_5017338768" evidence="9">
    <location>
        <begin position="16"/>
        <end position="255"/>
    </location>
</feature>
<dbReference type="GO" id="GO:0043025">
    <property type="term" value="C:neuronal cell body"/>
    <property type="evidence" value="ECO:0007669"/>
    <property type="project" value="TreeGrafter"/>
</dbReference>
<dbReference type="GO" id="GO:0016020">
    <property type="term" value="C:membrane"/>
    <property type="evidence" value="ECO:0007669"/>
    <property type="project" value="UniProtKB-SubCell"/>
</dbReference>
<dbReference type="AlphaFoldDB" id="A0A3B4TM17"/>
<keyword evidence="12" id="KW-1185">Reference proteome</keyword>
<dbReference type="Pfam" id="PF07686">
    <property type="entry name" value="V-set"/>
    <property type="match status" value="1"/>
</dbReference>
<dbReference type="GO" id="GO:0098632">
    <property type="term" value="F:cell-cell adhesion mediator activity"/>
    <property type="evidence" value="ECO:0007669"/>
    <property type="project" value="InterPro"/>
</dbReference>
<keyword evidence="6" id="KW-1015">Disulfide bond</keyword>
<evidence type="ECO:0000256" key="3">
    <source>
        <dbReference type="ARBA" id="ARBA00022729"/>
    </source>
</evidence>
<reference evidence="11" key="2">
    <citation type="submission" date="2025-09" db="UniProtKB">
        <authorList>
            <consortium name="Ensembl"/>
        </authorList>
    </citation>
    <scope>IDENTIFICATION</scope>
</reference>
<keyword evidence="2" id="KW-0812">Transmembrane</keyword>
<dbReference type="InterPro" id="IPR013783">
    <property type="entry name" value="Ig-like_fold"/>
</dbReference>
<dbReference type="InterPro" id="IPR047164">
    <property type="entry name" value="OX2G-like"/>
</dbReference>
<protein>
    <submittedName>
        <fullName evidence="11">OX-2 membrane glycoprotein-like</fullName>
    </submittedName>
</protein>
<accession>A0A3B4TM17</accession>
<dbReference type="InterPro" id="IPR007110">
    <property type="entry name" value="Ig-like_dom"/>
</dbReference>
<keyword evidence="5" id="KW-0472">Membrane</keyword>
<proteinExistence type="predicted"/>
<dbReference type="GO" id="GO:0034113">
    <property type="term" value="P:heterotypic cell-cell adhesion"/>
    <property type="evidence" value="ECO:0007669"/>
    <property type="project" value="TreeGrafter"/>
</dbReference>
<evidence type="ECO:0000313" key="11">
    <source>
        <dbReference type="Ensembl" id="ENSSDUP00000006885.1"/>
    </source>
</evidence>
<dbReference type="InterPro" id="IPR013162">
    <property type="entry name" value="CD80_C2-set"/>
</dbReference>
<feature type="domain" description="Ig-like" evidence="10">
    <location>
        <begin position="142"/>
        <end position="225"/>
    </location>
</feature>
<dbReference type="Ensembl" id="ENSSDUT00000007017.1">
    <property type="protein sequence ID" value="ENSSDUP00000006885.1"/>
    <property type="gene ID" value="ENSSDUG00000005076.1"/>
</dbReference>
<evidence type="ECO:0000256" key="9">
    <source>
        <dbReference type="SAM" id="SignalP"/>
    </source>
</evidence>
<dbReference type="Pfam" id="PF08205">
    <property type="entry name" value="C2-set_2"/>
    <property type="match status" value="1"/>
</dbReference>
<evidence type="ECO:0000259" key="10">
    <source>
        <dbReference type="PROSITE" id="PS50835"/>
    </source>
</evidence>
<comment type="subcellular location">
    <subcellularLocation>
        <location evidence="1">Membrane</location>
        <topology evidence="1">Single-pass membrane protein</topology>
    </subcellularLocation>
</comment>
<dbReference type="GeneTree" id="ENSGT00530000063970"/>
<sequence length="255" mass="28235">MLHILIFSLLFKASALQITGYGNTTAEYGGEAHYRCTLGNQKGVLQVTWQRHFKDNSIENLATYSERFGQQVNRPYRGKVIFTEATLSSTSITLNNVSWQDESCYICSFNVYPDGSKTKKTCLKVQGISAVNTMYVPRGGTEGENKEVEFSCSATGKPAPTIEWVISPDAIRSDQPPTTTVTNSDHTFTSSRNITLWVPPDWNGHVDCLLNNGMRGQRQERIPFNLGDQNKKADGKRQSLSGATVAIILVMLAPC</sequence>
<dbReference type="PROSITE" id="PS50835">
    <property type="entry name" value="IG_LIKE"/>
    <property type="match status" value="2"/>
</dbReference>
<evidence type="ECO:0000256" key="6">
    <source>
        <dbReference type="ARBA" id="ARBA00023157"/>
    </source>
</evidence>
<dbReference type="PANTHER" id="PTHR46841:SF7">
    <property type="entry name" value="IG-LIKE DOMAIN-CONTAINING PROTEIN"/>
    <property type="match status" value="1"/>
</dbReference>
<evidence type="ECO:0000256" key="2">
    <source>
        <dbReference type="ARBA" id="ARBA00022692"/>
    </source>
</evidence>
<evidence type="ECO:0000256" key="7">
    <source>
        <dbReference type="ARBA" id="ARBA00023180"/>
    </source>
</evidence>
<dbReference type="Gene3D" id="2.60.40.10">
    <property type="entry name" value="Immunoglobulins"/>
    <property type="match status" value="2"/>
</dbReference>
<evidence type="ECO:0000256" key="5">
    <source>
        <dbReference type="ARBA" id="ARBA00023136"/>
    </source>
</evidence>
<dbReference type="PANTHER" id="PTHR46841">
    <property type="entry name" value="OX-2 MEMBRANE GLYCOPROTEIN"/>
    <property type="match status" value="1"/>
</dbReference>
<dbReference type="Proteomes" id="UP000261420">
    <property type="component" value="Unplaced"/>
</dbReference>
<dbReference type="SUPFAM" id="SSF48726">
    <property type="entry name" value="Immunoglobulin"/>
    <property type="match status" value="2"/>
</dbReference>
<dbReference type="InterPro" id="IPR013106">
    <property type="entry name" value="Ig_V-set"/>
</dbReference>
<evidence type="ECO:0000256" key="1">
    <source>
        <dbReference type="ARBA" id="ARBA00004167"/>
    </source>
</evidence>
<evidence type="ECO:0000256" key="4">
    <source>
        <dbReference type="ARBA" id="ARBA00022989"/>
    </source>
</evidence>
<feature type="signal peptide" evidence="9">
    <location>
        <begin position="1"/>
        <end position="15"/>
    </location>
</feature>